<evidence type="ECO:0000313" key="1">
    <source>
        <dbReference type="EMBL" id="CAI9767831.1"/>
    </source>
</evidence>
<sequence>MYAFPIKCTEVILGDDKETVLEIQAEYDLGRTIGEGTLAKVEVAQFLEYMIFEEPLVRVRERLQKLRTGLSFVLEHEGENGRGRRELGGKIVEGFRIRIFLKGWPRRTSVLHVLWVISACERGRELHGFSVLIADQQQQGVLDLMIQCNTV</sequence>
<accession>A0AAD2DXX3</accession>
<keyword evidence="2" id="KW-1185">Reference proteome</keyword>
<protein>
    <submittedName>
        <fullName evidence="1">Uncharacterized protein</fullName>
    </submittedName>
</protein>
<organism evidence="1 2">
    <name type="scientific">Fraxinus pennsylvanica</name>
    <dbReference type="NCBI Taxonomy" id="56036"/>
    <lineage>
        <taxon>Eukaryota</taxon>
        <taxon>Viridiplantae</taxon>
        <taxon>Streptophyta</taxon>
        <taxon>Embryophyta</taxon>
        <taxon>Tracheophyta</taxon>
        <taxon>Spermatophyta</taxon>
        <taxon>Magnoliopsida</taxon>
        <taxon>eudicotyledons</taxon>
        <taxon>Gunneridae</taxon>
        <taxon>Pentapetalae</taxon>
        <taxon>asterids</taxon>
        <taxon>lamiids</taxon>
        <taxon>Lamiales</taxon>
        <taxon>Oleaceae</taxon>
        <taxon>Oleeae</taxon>
        <taxon>Fraxinus</taxon>
    </lineage>
</organism>
<evidence type="ECO:0000313" key="2">
    <source>
        <dbReference type="Proteomes" id="UP000834106"/>
    </source>
</evidence>
<dbReference type="EMBL" id="OU503044">
    <property type="protein sequence ID" value="CAI9767831.1"/>
    <property type="molecule type" value="Genomic_DNA"/>
</dbReference>
<dbReference type="Proteomes" id="UP000834106">
    <property type="component" value="Chromosome 9"/>
</dbReference>
<name>A0AAD2DXX3_9LAMI</name>
<proteinExistence type="predicted"/>
<dbReference type="AlphaFoldDB" id="A0AAD2DXX3"/>
<gene>
    <name evidence="1" type="ORF">FPE_LOCUS15261</name>
</gene>
<reference evidence="1" key="1">
    <citation type="submission" date="2023-05" db="EMBL/GenBank/DDBJ databases">
        <authorList>
            <person name="Huff M."/>
        </authorList>
    </citation>
    <scope>NUCLEOTIDE SEQUENCE</scope>
</reference>